<dbReference type="STRING" id="994573.T472_0203770"/>
<accession>V7IAP9</accession>
<dbReference type="RefSeq" id="WP_023863318.1">
    <property type="nucleotide sequence ID" value="NZ_AXUN02000049.1"/>
</dbReference>
<comment type="caution">
    <text evidence="1">The sequence shown here is derived from an EMBL/GenBank/DDBJ whole genome shotgun (WGS) entry which is preliminary data.</text>
</comment>
<gene>
    <name evidence="1" type="ORF">T472_0203770</name>
</gene>
<evidence type="ECO:0000313" key="1">
    <source>
        <dbReference type="EMBL" id="ETA81932.1"/>
    </source>
</evidence>
<dbReference type="AlphaFoldDB" id="V7IAP9"/>
<dbReference type="OrthoDB" id="3034834at2"/>
<reference evidence="1 2" key="1">
    <citation type="journal article" date="2014" name="Genome Announc.">
        <title>Genome Sequence of Youngiibacter fragilis, the Type Strain of the Genus Youngiibacter.</title>
        <authorList>
            <person name="Wawrik C.B."/>
            <person name="Callaghan A.V."/>
            <person name="Stamps B.W."/>
            <person name="Wawrik B."/>
        </authorList>
    </citation>
    <scope>NUCLEOTIDE SEQUENCE [LARGE SCALE GENOMIC DNA]</scope>
    <source>
        <strain evidence="1 2">232.1</strain>
    </source>
</reference>
<dbReference type="EMBL" id="AXUN02000049">
    <property type="protein sequence ID" value="ETA81932.1"/>
    <property type="molecule type" value="Genomic_DNA"/>
</dbReference>
<evidence type="ECO:0000313" key="2">
    <source>
        <dbReference type="Proteomes" id="UP000017747"/>
    </source>
</evidence>
<organism evidence="1 2">
    <name type="scientific">Youngiibacter fragilis 232.1</name>
    <dbReference type="NCBI Taxonomy" id="994573"/>
    <lineage>
        <taxon>Bacteria</taxon>
        <taxon>Bacillati</taxon>
        <taxon>Bacillota</taxon>
        <taxon>Clostridia</taxon>
        <taxon>Eubacteriales</taxon>
        <taxon>Clostridiaceae</taxon>
        <taxon>Youngiibacter</taxon>
    </lineage>
</organism>
<keyword evidence="2" id="KW-1185">Reference proteome</keyword>
<dbReference type="Proteomes" id="UP000017747">
    <property type="component" value="Unassembled WGS sequence"/>
</dbReference>
<proteinExistence type="predicted"/>
<sequence>MNNEIESSIISKAIIRAGIHFYEYEDALELINLCQKASLPILGIDSFIVTETKTQPFLEHSIDLSYSENSYEQAKDFLKLRKCKGFVFEVVY</sequence>
<name>V7IAP9_9CLOT</name>
<protein>
    <submittedName>
        <fullName evidence="1">Uncharacterized protein</fullName>
    </submittedName>
</protein>